<sequence length="254" mass="28605">MSQLTIEKSRASKGSVSKVSLDRRRQERMCSGDALATPHFAHTGKTLLPWLKEQHLSKRLRNIADNADRKTHNLYLNHTQAMPNAEYVDYEDEEADCSSDISEVILNLNTYKPSTSNRLISLTDPKHKQLTPFVAKSSQIPVSLPSTAVVGDRCGVSDQAVAAIASSFLHDIGLTTSNNSDLVVAEKKLRREKAKIRFQALSEAQALPLKGLYFDGRKDSTLIEERVVLKDTREKQKRNVYVLLKNWVHFTLFI</sequence>
<dbReference type="AlphaFoldDB" id="A0A4Y2INA4"/>
<gene>
    <name evidence="2" type="ORF">AVEN_134077_1</name>
</gene>
<accession>A0A4Y2INA4</accession>
<organism evidence="2 3">
    <name type="scientific">Araneus ventricosus</name>
    <name type="common">Orbweaver spider</name>
    <name type="synonym">Epeira ventricosa</name>
    <dbReference type="NCBI Taxonomy" id="182803"/>
    <lineage>
        <taxon>Eukaryota</taxon>
        <taxon>Metazoa</taxon>
        <taxon>Ecdysozoa</taxon>
        <taxon>Arthropoda</taxon>
        <taxon>Chelicerata</taxon>
        <taxon>Arachnida</taxon>
        <taxon>Araneae</taxon>
        <taxon>Araneomorphae</taxon>
        <taxon>Entelegynae</taxon>
        <taxon>Araneoidea</taxon>
        <taxon>Araneidae</taxon>
        <taxon>Araneus</taxon>
    </lineage>
</organism>
<feature type="region of interest" description="Disordered" evidence="1">
    <location>
        <begin position="1"/>
        <end position="24"/>
    </location>
</feature>
<reference evidence="2 3" key="1">
    <citation type="journal article" date="2019" name="Sci. Rep.">
        <title>Orb-weaving spider Araneus ventricosus genome elucidates the spidroin gene catalogue.</title>
        <authorList>
            <person name="Kono N."/>
            <person name="Nakamura H."/>
            <person name="Ohtoshi R."/>
            <person name="Moran D.A.P."/>
            <person name="Shinohara A."/>
            <person name="Yoshida Y."/>
            <person name="Fujiwara M."/>
            <person name="Mori M."/>
            <person name="Tomita M."/>
            <person name="Arakawa K."/>
        </authorList>
    </citation>
    <scope>NUCLEOTIDE SEQUENCE [LARGE SCALE GENOMIC DNA]</scope>
</reference>
<protein>
    <submittedName>
        <fullName evidence="2">Uncharacterized protein</fullName>
    </submittedName>
</protein>
<keyword evidence="3" id="KW-1185">Reference proteome</keyword>
<dbReference type="Proteomes" id="UP000499080">
    <property type="component" value="Unassembled WGS sequence"/>
</dbReference>
<name>A0A4Y2INA4_ARAVE</name>
<dbReference type="EMBL" id="BGPR01002814">
    <property type="protein sequence ID" value="GBM79288.1"/>
    <property type="molecule type" value="Genomic_DNA"/>
</dbReference>
<evidence type="ECO:0000313" key="3">
    <source>
        <dbReference type="Proteomes" id="UP000499080"/>
    </source>
</evidence>
<comment type="caution">
    <text evidence="2">The sequence shown here is derived from an EMBL/GenBank/DDBJ whole genome shotgun (WGS) entry which is preliminary data.</text>
</comment>
<proteinExistence type="predicted"/>
<feature type="compositionally biased region" description="Polar residues" evidence="1">
    <location>
        <begin position="1"/>
        <end position="18"/>
    </location>
</feature>
<evidence type="ECO:0000256" key="1">
    <source>
        <dbReference type="SAM" id="MobiDB-lite"/>
    </source>
</evidence>
<evidence type="ECO:0000313" key="2">
    <source>
        <dbReference type="EMBL" id="GBM79288.1"/>
    </source>
</evidence>